<dbReference type="Gene3D" id="3.40.1580.10">
    <property type="entry name" value="SMI1/KNR4-like"/>
    <property type="match status" value="1"/>
</dbReference>
<comment type="caution">
    <text evidence="3">The sequence shown here is derived from an EMBL/GenBank/DDBJ whole genome shotgun (WGS) entry which is preliminary data.</text>
</comment>
<proteinExistence type="predicted"/>
<protein>
    <submittedName>
        <fullName evidence="3">SMI1/KNR4 family protein</fullName>
    </submittedName>
</protein>
<evidence type="ECO:0000259" key="2">
    <source>
        <dbReference type="SMART" id="SM00860"/>
    </source>
</evidence>
<dbReference type="Pfam" id="PF09346">
    <property type="entry name" value="SMI1_KNR4"/>
    <property type="match status" value="1"/>
</dbReference>
<evidence type="ECO:0000313" key="3">
    <source>
        <dbReference type="EMBL" id="MEV5504866.1"/>
    </source>
</evidence>
<keyword evidence="4" id="KW-1185">Reference proteome</keyword>
<feature type="region of interest" description="Disordered" evidence="1">
    <location>
        <begin position="117"/>
        <end position="145"/>
    </location>
</feature>
<dbReference type="InterPro" id="IPR018958">
    <property type="entry name" value="Knr4/Smi1-like_dom"/>
</dbReference>
<dbReference type="Proteomes" id="UP001552594">
    <property type="component" value="Unassembled WGS sequence"/>
</dbReference>
<dbReference type="SMART" id="SM00860">
    <property type="entry name" value="SMI1_KNR4"/>
    <property type="match status" value="1"/>
</dbReference>
<dbReference type="InterPro" id="IPR037883">
    <property type="entry name" value="Knr4/Smi1-like_sf"/>
</dbReference>
<accession>A0ABV3JPP1</accession>
<evidence type="ECO:0000256" key="1">
    <source>
        <dbReference type="SAM" id="MobiDB-lite"/>
    </source>
</evidence>
<dbReference type="RefSeq" id="WP_153068682.1">
    <property type="nucleotide sequence ID" value="NZ_JBFAUK010000001.1"/>
</dbReference>
<name>A0ABV3JPP1_STRON</name>
<evidence type="ECO:0000313" key="4">
    <source>
        <dbReference type="Proteomes" id="UP001552594"/>
    </source>
</evidence>
<dbReference type="EMBL" id="JBFAUK010000001">
    <property type="protein sequence ID" value="MEV5504866.1"/>
    <property type="molecule type" value="Genomic_DNA"/>
</dbReference>
<dbReference type="SUPFAM" id="SSF160631">
    <property type="entry name" value="SMI1/KNR4-like"/>
    <property type="match status" value="1"/>
</dbReference>
<reference evidence="3 4" key="1">
    <citation type="submission" date="2024-06" db="EMBL/GenBank/DDBJ databases">
        <title>The Natural Products Discovery Center: Release of the First 8490 Sequenced Strains for Exploring Actinobacteria Biosynthetic Diversity.</title>
        <authorList>
            <person name="Kalkreuter E."/>
            <person name="Kautsar S.A."/>
            <person name="Yang D."/>
            <person name="Bader C.D."/>
            <person name="Teijaro C.N."/>
            <person name="Fluegel L."/>
            <person name="Davis C.M."/>
            <person name="Simpson J.R."/>
            <person name="Lauterbach L."/>
            <person name="Steele A.D."/>
            <person name="Gui C."/>
            <person name="Meng S."/>
            <person name="Li G."/>
            <person name="Viehrig K."/>
            <person name="Ye F."/>
            <person name="Su P."/>
            <person name="Kiefer A.F."/>
            <person name="Nichols A."/>
            <person name="Cepeda A.J."/>
            <person name="Yan W."/>
            <person name="Fan B."/>
            <person name="Jiang Y."/>
            <person name="Adhikari A."/>
            <person name="Zheng C.-J."/>
            <person name="Schuster L."/>
            <person name="Cowan T.M."/>
            <person name="Smanski M.J."/>
            <person name="Chevrette M.G."/>
            <person name="De Carvalho L.P.S."/>
            <person name="Shen B."/>
        </authorList>
    </citation>
    <scope>NUCLEOTIDE SEQUENCE [LARGE SCALE GENOMIC DNA]</scope>
    <source>
        <strain evidence="3 4">NPDC052347</strain>
    </source>
</reference>
<gene>
    <name evidence="3" type="ORF">AB0L16_00070</name>
</gene>
<organism evidence="3 4">
    <name type="scientific">Streptomyces orinoci</name>
    <name type="common">Streptoverticillium orinoci</name>
    <dbReference type="NCBI Taxonomy" id="67339"/>
    <lineage>
        <taxon>Bacteria</taxon>
        <taxon>Bacillati</taxon>
        <taxon>Actinomycetota</taxon>
        <taxon>Actinomycetes</taxon>
        <taxon>Kitasatosporales</taxon>
        <taxon>Streptomycetaceae</taxon>
        <taxon>Streptomyces</taxon>
    </lineage>
</organism>
<feature type="domain" description="Knr4/Smi1-like" evidence="2">
    <location>
        <begin position="48"/>
        <end position="203"/>
    </location>
</feature>
<sequence length="475" mass="53496">MNRTHMHRTQWQPFLKRWSEEWIRAHDPEQDAPLDDAVVRDGWLGFPPASEARLTAAEARLGRPLPSSLREFLAVTDGWRDAGCFIYRLAGADELAWLADTEEAHWIEIYEELAGEDDSDDLADDDDDGDDDGDIAESDDFEDSDEAAEAAILRRSLRISLEADAGVVLLDPEDVNEQGEWAAYWLCSWSGNGPERFDSFYHLMYDQYAGFHALRRPSGATRDEWDAKVESARLDLLAGETEEPLAVLEQASRFGHERADLLRFQALAMLGDRYTLPVSRLTDDDKDGLLLRNSLFAAELLPLLAAEKISPHLAELRPQSLQLVLADYDSRRRAPGFRPSFGNPEFDAAVHRLLGRLTADPAFHVPEPATPVWDPERQVFTLSVQATLHAIDSADAGEPAEPVPTGTPEERRQRLLDAAWPELREALRLWRPLNEDHIAPVSLLVEPAFAEMLTEERGREFFAMRRGARTGQGDR</sequence>